<feature type="compositionally biased region" description="Basic residues" evidence="1">
    <location>
        <begin position="142"/>
        <end position="156"/>
    </location>
</feature>
<sequence length="156" mass="16576">KPRGAISLRIHWVPPISRERCTAGRSWKPSKIRCAECFCIVSRFSRCYPASGCDPVAQSATSNSATTTMKTSATNPVTTEVGDTSDNTAEPTENNTPNAVADPINVTSGSDSADSSATGDASTADTSDTDETTVASSPFKGGKIRRNHRRPKYHPL</sequence>
<organism evidence="2 3">
    <name type="scientific">Allacma fusca</name>
    <dbReference type="NCBI Taxonomy" id="39272"/>
    <lineage>
        <taxon>Eukaryota</taxon>
        <taxon>Metazoa</taxon>
        <taxon>Ecdysozoa</taxon>
        <taxon>Arthropoda</taxon>
        <taxon>Hexapoda</taxon>
        <taxon>Collembola</taxon>
        <taxon>Symphypleona</taxon>
        <taxon>Sminthuridae</taxon>
        <taxon>Allacma</taxon>
    </lineage>
</organism>
<name>A0A8J2KS92_9HEXA</name>
<gene>
    <name evidence="2" type="ORF">AFUS01_LOCUS32502</name>
</gene>
<keyword evidence="3" id="KW-1185">Reference proteome</keyword>
<feature type="compositionally biased region" description="Low complexity" evidence="1">
    <location>
        <begin position="87"/>
        <end position="99"/>
    </location>
</feature>
<evidence type="ECO:0000313" key="3">
    <source>
        <dbReference type="Proteomes" id="UP000708208"/>
    </source>
</evidence>
<dbReference type="AlphaFoldDB" id="A0A8J2KS92"/>
<feature type="compositionally biased region" description="Low complexity" evidence="1">
    <location>
        <begin position="57"/>
        <end position="74"/>
    </location>
</feature>
<feature type="compositionally biased region" description="Low complexity" evidence="1">
    <location>
        <begin position="106"/>
        <end position="137"/>
    </location>
</feature>
<accession>A0A8J2KS92</accession>
<dbReference type="EMBL" id="CAJVCH010525726">
    <property type="protein sequence ID" value="CAG7822219.1"/>
    <property type="molecule type" value="Genomic_DNA"/>
</dbReference>
<evidence type="ECO:0000313" key="2">
    <source>
        <dbReference type="EMBL" id="CAG7822219.1"/>
    </source>
</evidence>
<protein>
    <submittedName>
        <fullName evidence="2">Uncharacterized protein</fullName>
    </submittedName>
</protein>
<comment type="caution">
    <text evidence="2">The sequence shown here is derived from an EMBL/GenBank/DDBJ whole genome shotgun (WGS) entry which is preliminary data.</text>
</comment>
<feature type="region of interest" description="Disordered" evidence="1">
    <location>
        <begin position="57"/>
        <end position="156"/>
    </location>
</feature>
<feature type="non-terminal residue" evidence="2">
    <location>
        <position position="1"/>
    </location>
</feature>
<proteinExistence type="predicted"/>
<reference evidence="2" key="1">
    <citation type="submission" date="2021-06" db="EMBL/GenBank/DDBJ databases">
        <authorList>
            <person name="Hodson N. C."/>
            <person name="Mongue J. A."/>
            <person name="Jaron S. K."/>
        </authorList>
    </citation>
    <scope>NUCLEOTIDE SEQUENCE</scope>
</reference>
<dbReference type="Proteomes" id="UP000708208">
    <property type="component" value="Unassembled WGS sequence"/>
</dbReference>
<feature type="compositionally biased region" description="Polar residues" evidence="1">
    <location>
        <begin position="75"/>
        <end position="86"/>
    </location>
</feature>
<evidence type="ECO:0000256" key="1">
    <source>
        <dbReference type="SAM" id="MobiDB-lite"/>
    </source>
</evidence>